<reference evidence="1 2" key="1">
    <citation type="submission" date="2020-08" db="EMBL/GenBank/DDBJ databases">
        <title>Novel species isolated from subtropical streams in China.</title>
        <authorList>
            <person name="Lu H."/>
        </authorList>
    </citation>
    <scope>NUCLEOTIDE SEQUENCE [LARGE SCALE GENOMIC DNA]</scope>
    <source>
        <strain evidence="1 2">LX15W</strain>
    </source>
</reference>
<sequence>MNSRLLIRDGRSQEQRHLSALSGDYFALNDMRFETLLSLATEYARLVRFYQLDLRADGDWHQFFGADETVLMATILAVDTAQLTKQFENRLVIEPQFQFWITDDIQKKVDGAYHNIVDSPLLLVKLLDFFLISASRQSGAVAQEVAQLLEDILRGLKWELQTLCDALPKNMFAHMSSTEANQFLTRFSHQFSGHLRGLSELRVSGARLRSLSESEIRDNFQTLLHAVRMLQEGVQRLLPQSMTNGEHDPANSLLIAFIQLFQKLQIRLNRFANKHIDFYYQQVLRMHKRDTHPDSTFLVIRPSPKTQRIVIDKGCEFIAGVDAQHRDIVYTADETSVLNDAEVVEIHSLFFDRSVDDSYGSYTRASYQRQCQTLAPNCDNSEHAKLPPVPLLGAPRPGDSLTGGSAAHFGFALQSKVLFMREGQRTVKVTFQYRNHEENTIVANVLAVASKLQANTHVDLSHVTDSLENDVFIKLMRGMFTLSLTTSEGWYQITEYKPGYANLERDILIENQPDKLANKNDDYLSIEFTLPESAPAVVGYHTALHGAGQETSFPVLRFEMTRNEYYYPYDILARLILQEIKIEVSVRGCRQLLVHNQIGQLNASAAFMPFGALPSKGSYLIVGYQEVLYKHLQDLELELEWAGLPNGLGDFPEYYASYPEPLKSGEVIAGAAVLVDGKWAKTETGLHLFGYTRHLDGSLSNRTSTEQVINLKSVVPHFKAESYFRKGVREAGFSYSSSSMNGLFKMTLEAPSSAFGHEEYPHLLASTLTQNARQKKMQSLKPLPNRPYTPQIERIVLNYRAQSLINFEKNATGTEPLEEDKFIHIHPCGWETMRASENRLITQIPWIESAGNLMIGLRSQKLQSVISLYFYLREDSLPVKNITGTGLRWWYLASNRWVRIPDTHVLQDSTCGFMSSGIVQLQVPDEIDTLNTIMPADVYWIRVTADQEIDRFCSVYSIYAQAIRVTWSKEQGQKNSPVLPAMSLTKSKKSIAGIAKILQMRNSIDGKAIESSERFRTRVSERLRHKNRALTAADYEQMILEKFPQVFKVKCFANLRLDPDPTKQIRAGHILIIPIPYLNRGGHFNQKPTLSGYLIQEIRRFVERYAPAGASVKVENPVYEEIQVRCSIKLNSTVAAGRQSERINQAICDYLSPWNPNGQNQHFGWYLQQHEIVSFLLDLDFVEDVTAVSMLQIASKTNGQHLHFHLRDNANFSCDEKNISPTFPWSIAVPMNQHWIVLKDDSKIEPAKPIGINELKIGSTFIISKRVK</sequence>
<accession>A0ABR6YFI1</accession>
<evidence type="ECO:0000313" key="2">
    <source>
        <dbReference type="Proteomes" id="UP000624279"/>
    </source>
</evidence>
<dbReference type="RefSeq" id="WP_186943263.1">
    <property type="nucleotide sequence ID" value="NZ_JACOGA010000017.1"/>
</dbReference>
<dbReference type="EMBL" id="JACOGA010000017">
    <property type="protein sequence ID" value="MBC3875292.1"/>
    <property type="molecule type" value="Genomic_DNA"/>
</dbReference>
<organism evidence="1 2">
    <name type="scientific">Undibacterium flavidum</name>
    <dbReference type="NCBI Taxonomy" id="2762297"/>
    <lineage>
        <taxon>Bacteria</taxon>
        <taxon>Pseudomonadati</taxon>
        <taxon>Pseudomonadota</taxon>
        <taxon>Betaproteobacteria</taxon>
        <taxon>Burkholderiales</taxon>
        <taxon>Oxalobacteraceae</taxon>
        <taxon>Undibacterium</taxon>
    </lineage>
</organism>
<dbReference type="Proteomes" id="UP000624279">
    <property type="component" value="Unassembled WGS sequence"/>
</dbReference>
<proteinExistence type="predicted"/>
<keyword evidence="2" id="KW-1185">Reference proteome</keyword>
<gene>
    <name evidence="1" type="ORF">H8K55_17015</name>
</gene>
<evidence type="ECO:0000313" key="1">
    <source>
        <dbReference type="EMBL" id="MBC3875292.1"/>
    </source>
</evidence>
<name>A0ABR6YFI1_9BURK</name>
<protein>
    <submittedName>
        <fullName evidence="1">Baseplate J/gp47 family protein</fullName>
    </submittedName>
</protein>
<comment type="caution">
    <text evidence="1">The sequence shown here is derived from an EMBL/GenBank/DDBJ whole genome shotgun (WGS) entry which is preliminary data.</text>
</comment>